<reference evidence="2 3" key="1">
    <citation type="submission" date="2018-11" db="EMBL/GenBank/DDBJ databases">
        <authorList>
            <consortium name="Pathogen Informatics"/>
        </authorList>
    </citation>
    <scope>NUCLEOTIDE SEQUENCE [LARGE SCALE GENOMIC DNA]</scope>
</reference>
<evidence type="ECO:0000313" key="4">
    <source>
        <dbReference type="WBParaSite" id="HPBE_0000565501-mRNA-1"/>
    </source>
</evidence>
<organism evidence="3 4">
    <name type="scientific">Heligmosomoides polygyrus</name>
    <name type="common">Parasitic roundworm</name>
    <dbReference type="NCBI Taxonomy" id="6339"/>
    <lineage>
        <taxon>Eukaryota</taxon>
        <taxon>Metazoa</taxon>
        <taxon>Ecdysozoa</taxon>
        <taxon>Nematoda</taxon>
        <taxon>Chromadorea</taxon>
        <taxon>Rhabditida</taxon>
        <taxon>Rhabditina</taxon>
        <taxon>Rhabditomorpha</taxon>
        <taxon>Strongyloidea</taxon>
        <taxon>Heligmosomidae</taxon>
        <taxon>Heligmosomoides</taxon>
    </lineage>
</organism>
<sequence length="67" mass="7271">MLFSQGSGRRRDFTNISSLSMLENPTQNSAAAYTASWVSSTSSIPPELRDEPEVGIGDSEKEKISCC</sequence>
<protein>
    <submittedName>
        <fullName evidence="2 4">Uncharacterized protein</fullName>
    </submittedName>
</protein>
<name>A0A183FG99_HELPZ</name>
<feature type="compositionally biased region" description="Basic and acidic residues" evidence="1">
    <location>
        <begin position="47"/>
        <end position="67"/>
    </location>
</feature>
<evidence type="ECO:0000256" key="1">
    <source>
        <dbReference type="SAM" id="MobiDB-lite"/>
    </source>
</evidence>
<accession>A0A183FG99</accession>
<dbReference type="AlphaFoldDB" id="A0A183FG99"/>
<keyword evidence="3" id="KW-1185">Reference proteome</keyword>
<dbReference type="WBParaSite" id="HPBE_0000565501-mRNA-1">
    <property type="protein sequence ID" value="HPBE_0000565501-mRNA-1"/>
    <property type="gene ID" value="HPBE_0000565501"/>
</dbReference>
<feature type="region of interest" description="Disordered" evidence="1">
    <location>
        <begin position="41"/>
        <end position="67"/>
    </location>
</feature>
<evidence type="ECO:0000313" key="3">
    <source>
        <dbReference type="Proteomes" id="UP000050761"/>
    </source>
</evidence>
<dbReference type="OrthoDB" id="5844244at2759"/>
<accession>A0A3P7WXF0</accession>
<reference evidence="4" key="2">
    <citation type="submission" date="2019-09" db="UniProtKB">
        <authorList>
            <consortium name="WormBaseParasite"/>
        </authorList>
    </citation>
    <scope>IDENTIFICATION</scope>
</reference>
<evidence type="ECO:0000313" key="2">
    <source>
        <dbReference type="EMBL" id="VDO65366.1"/>
    </source>
</evidence>
<dbReference type="Proteomes" id="UP000050761">
    <property type="component" value="Unassembled WGS sequence"/>
</dbReference>
<dbReference type="EMBL" id="UZAH01025514">
    <property type="protein sequence ID" value="VDO65366.1"/>
    <property type="molecule type" value="Genomic_DNA"/>
</dbReference>
<gene>
    <name evidence="2" type="ORF">HPBE_LOCUS5656</name>
</gene>
<proteinExistence type="predicted"/>